<name>A0ABQ9I8T7_9NEOP</name>
<feature type="region of interest" description="Disordered" evidence="1">
    <location>
        <begin position="240"/>
        <end position="265"/>
    </location>
</feature>
<organism evidence="2 3">
    <name type="scientific">Dryococelus australis</name>
    <dbReference type="NCBI Taxonomy" id="614101"/>
    <lineage>
        <taxon>Eukaryota</taxon>
        <taxon>Metazoa</taxon>
        <taxon>Ecdysozoa</taxon>
        <taxon>Arthropoda</taxon>
        <taxon>Hexapoda</taxon>
        <taxon>Insecta</taxon>
        <taxon>Pterygota</taxon>
        <taxon>Neoptera</taxon>
        <taxon>Polyneoptera</taxon>
        <taxon>Phasmatodea</taxon>
        <taxon>Verophasmatodea</taxon>
        <taxon>Anareolatae</taxon>
        <taxon>Phasmatidae</taxon>
        <taxon>Eurycanthinae</taxon>
        <taxon>Dryococelus</taxon>
    </lineage>
</organism>
<evidence type="ECO:0000256" key="1">
    <source>
        <dbReference type="SAM" id="MobiDB-lite"/>
    </source>
</evidence>
<dbReference type="EMBL" id="JARBHB010000002">
    <property type="protein sequence ID" value="KAJ8892882.1"/>
    <property type="molecule type" value="Genomic_DNA"/>
</dbReference>
<accession>A0ABQ9I8T7</accession>
<keyword evidence="3" id="KW-1185">Reference proteome</keyword>
<reference evidence="2 3" key="1">
    <citation type="submission" date="2023-02" db="EMBL/GenBank/DDBJ databases">
        <title>LHISI_Scaffold_Assembly.</title>
        <authorList>
            <person name="Stuart O.P."/>
            <person name="Cleave R."/>
            <person name="Magrath M.J.L."/>
            <person name="Mikheyev A.S."/>
        </authorList>
    </citation>
    <scope>NUCLEOTIDE SEQUENCE [LARGE SCALE GENOMIC DNA]</scope>
    <source>
        <strain evidence="2">Daus_M_001</strain>
        <tissue evidence="2">Leg muscle</tissue>
    </source>
</reference>
<protein>
    <submittedName>
        <fullName evidence="2">Uncharacterized protein</fullName>
    </submittedName>
</protein>
<dbReference type="Proteomes" id="UP001159363">
    <property type="component" value="Chromosome 2"/>
</dbReference>
<evidence type="ECO:0000313" key="2">
    <source>
        <dbReference type="EMBL" id="KAJ8892882.1"/>
    </source>
</evidence>
<gene>
    <name evidence="2" type="ORF">PR048_005463</name>
</gene>
<sequence>MEWQHVRAVARHSKCDDFWVDDKDILLLHFTGPPRRKLTTTRAELKPAGKAALKNGTWPTIVNAPTIACPGPERAPRYTVQAFSQRSRGQEDGNTGYATGQSRLSTLRVPARWRVLRDLMPRCCTESSETHLVELSPPLPQLRWVNHYTNFPSLTSFYHGFTLTKHSPLPKPEQIPLTNTTLAVVLHMRALLQVTIKVQCPKILFRPVMAGTGPPHSHSTLPTQGEEIVLIGSRVRLNSPSRSSKFNPDDLVNFQSPTSTVDRGDLYQHPDNPFEGRITTQTQGTPHNGGRRIPRLKLAPLYIYRPPIPTQAYPLPGAQPLLPLYACRMLFPTRERSIRVLDVAPIDLDSGVQTTLKVVKCTGEDMLWDGIVSCGNVGLEFFECVKTCPFRAPHKKELQTDKYEECGGIELFVPRLMTLSELEQLLNRAIVARAFHNFWCRLHTCLEILSVRTTRRSLNKSMLSDVSFFKHRFCYLTGHTAAGENVRRVCRGALWEAPRGALLCGKCEEV</sequence>
<comment type="caution">
    <text evidence="2">The sequence shown here is derived from an EMBL/GenBank/DDBJ whole genome shotgun (WGS) entry which is preliminary data.</text>
</comment>
<proteinExistence type="predicted"/>
<evidence type="ECO:0000313" key="3">
    <source>
        <dbReference type="Proteomes" id="UP001159363"/>
    </source>
</evidence>